<dbReference type="AlphaFoldDB" id="A0A7K1UUP7"/>
<dbReference type="PROSITE" id="PS00483">
    <property type="entry name" value="DIHYDROOROTASE_2"/>
    <property type="match status" value="1"/>
</dbReference>
<dbReference type="Pfam" id="PF12890">
    <property type="entry name" value="DHOase"/>
    <property type="match status" value="1"/>
</dbReference>
<keyword evidence="9" id="KW-1185">Reference proteome</keyword>
<keyword evidence="3 6" id="KW-0479">Metal-binding</keyword>
<comment type="function">
    <text evidence="1 6">Catalyzes the reversible cyclization of carbamoyl aspartate to dihydroorotate.</text>
</comment>
<comment type="caution">
    <text evidence="8">The sequence shown here is derived from an EMBL/GenBank/DDBJ whole genome shotgun (WGS) entry which is preliminary data.</text>
</comment>
<dbReference type="RefSeq" id="WP_157387503.1">
    <property type="nucleotide sequence ID" value="NZ_WRPP01000002.1"/>
</dbReference>
<evidence type="ECO:0000256" key="3">
    <source>
        <dbReference type="ARBA" id="ARBA00022723"/>
    </source>
</evidence>
<dbReference type="InterPro" id="IPR004722">
    <property type="entry name" value="DHOase"/>
</dbReference>
<dbReference type="GO" id="GO:0004038">
    <property type="term" value="F:allantoinase activity"/>
    <property type="evidence" value="ECO:0007669"/>
    <property type="project" value="TreeGrafter"/>
</dbReference>
<dbReference type="GO" id="GO:0006145">
    <property type="term" value="P:purine nucleobase catabolic process"/>
    <property type="evidence" value="ECO:0007669"/>
    <property type="project" value="TreeGrafter"/>
</dbReference>
<evidence type="ECO:0000256" key="5">
    <source>
        <dbReference type="ARBA" id="ARBA00022975"/>
    </source>
</evidence>
<dbReference type="PANTHER" id="PTHR43668:SF2">
    <property type="entry name" value="ALLANTOINASE"/>
    <property type="match status" value="1"/>
</dbReference>
<gene>
    <name evidence="6" type="primary">pyrC</name>
    <name evidence="8" type="ORF">GPX89_11605</name>
</gene>
<dbReference type="SUPFAM" id="SSF51556">
    <property type="entry name" value="Metallo-dependent hydrolases"/>
    <property type="match status" value="1"/>
</dbReference>
<feature type="binding site" evidence="6">
    <location>
        <position position="303"/>
    </location>
    <ligand>
        <name>Zn(2+)</name>
        <dbReference type="ChEBI" id="CHEBI:29105"/>
        <label>1</label>
    </ligand>
</feature>
<organism evidence="8 9">
    <name type="scientific">Nocardia terrae</name>
    <dbReference type="NCBI Taxonomy" id="2675851"/>
    <lineage>
        <taxon>Bacteria</taxon>
        <taxon>Bacillati</taxon>
        <taxon>Actinomycetota</taxon>
        <taxon>Actinomycetes</taxon>
        <taxon>Mycobacteriales</taxon>
        <taxon>Nocardiaceae</taxon>
        <taxon>Nocardia</taxon>
    </lineage>
</organism>
<dbReference type="InterPro" id="IPR011059">
    <property type="entry name" value="Metal-dep_hydrolase_composite"/>
</dbReference>
<dbReference type="InterPro" id="IPR024403">
    <property type="entry name" value="DHOase_cat"/>
</dbReference>
<feature type="binding site" evidence="6">
    <location>
        <position position="177"/>
    </location>
    <ligand>
        <name>Zn(2+)</name>
        <dbReference type="ChEBI" id="CHEBI:29105"/>
        <label>2</label>
    </ligand>
</feature>
<sequence>MSVLIKNVRLYGEGEAVDVLLADGEIREIGAGLTADDAEIVDGAGQFLLPGFIDMHTHLREPGREDTETIESGSAAAALGGYTAVFAMANTSPVADNAVITDHVWKRGQEVGLVDVYPVGAVTVGLEGKQLAEMGTMAAGLGAVRMFSDDGMCVYDPLIMRRALEYANSLGVLIAQHAEEPRLTKGAVAHEGPTAARLGLAGWPRAAEESIVARDALLARDAGARVHICHASTAGTVELLKWAKAQGISITAEVTPHHLLLDDSRLETYDAVNRVNPPLREASDVAALRQALAEGVIDCVATDHAPHADQDKCCEFAAARPGMLGLETALSIIVKTMVEPGLLDWRGVAKVMSENPAQIVGLDDQGRPLAVGEPANVVLIDPAAEWTVEAKELASIARNTPYQAMTLPAKVTATFLRGKLTARDGKIVAG</sequence>
<dbReference type="CDD" id="cd01317">
    <property type="entry name" value="DHOase_IIa"/>
    <property type="match status" value="1"/>
</dbReference>
<dbReference type="HAMAP" id="MF_00220_B">
    <property type="entry name" value="PyrC_classI_B"/>
    <property type="match status" value="1"/>
</dbReference>
<comment type="pathway">
    <text evidence="6">Pyrimidine metabolism; UMP biosynthesis via de novo pathway; (S)-dihydroorotate from bicarbonate: step 3/3.</text>
</comment>
<keyword evidence="5 6" id="KW-0665">Pyrimidine biosynthesis</keyword>
<dbReference type="GO" id="GO:0044205">
    <property type="term" value="P:'de novo' UMP biosynthetic process"/>
    <property type="evidence" value="ECO:0007669"/>
    <property type="project" value="UniProtKB-UniRule"/>
</dbReference>
<name>A0A7K1UUP7_9NOCA</name>
<evidence type="ECO:0000256" key="4">
    <source>
        <dbReference type="ARBA" id="ARBA00022801"/>
    </source>
</evidence>
<dbReference type="InterPro" id="IPR050138">
    <property type="entry name" value="DHOase/Allantoinase_Hydrolase"/>
</dbReference>
<comment type="cofactor">
    <cofactor evidence="6">
        <name>Zn(2+)</name>
        <dbReference type="ChEBI" id="CHEBI:29105"/>
    </cofactor>
    <text evidence="6">Binds 2 Zn(2+) ions per subunit.</text>
</comment>
<feature type="binding site" evidence="6">
    <location>
        <position position="230"/>
    </location>
    <ligand>
        <name>Zn(2+)</name>
        <dbReference type="ChEBI" id="CHEBI:29105"/>
        <label>2</label>
    </ligand>
</feature>
<evidence type="ECO:0000256" key="2">
    <source>
        <dbReference type="ARBA" id="ARBA00010286"/>
    </source>
</evidence>
<feature type="binding site" evidence="6">
    <location>
        <position position="58"/>
    </location>
    <ligand>
        <name>Zn(2+)</name>
        <dbReference type="ChEBI" id="CHEBI:29105"/>
        <label>1</label>
    </ligand>
</feature>
<feature type="binding site" evidence="6">
    <location>
        <position position="90"/>
    </location>
    <ligand>
        <name>substrate</name>
    </ligand>
</feature>
<dbReference type="UniPathway" id="UPA00070">
    <property type="reaction ID" value="UER00117"/>
</dbReference>
<evidence type="ECO:0000256" key="6">
    <source>
        <dbReference type="HAMAP-Rule" id="MF_00220"/>
    </source>
</evidence>
<evidence type="ECO:0000256" key="1">
    <source>
        <dbReference type="ARBA" id="ARBA00002368"/>
    </source>
</evidence>
<dbReference type="GO" id="GO:0004151">
    <property type="term" value="F:dihydroorotase activity"/>
    <property type="evidence" value="ECO:0007669"/>
    <property type="project" value="UniProtKB-UniRule"/>
</dbReference>
<dbReference type="Proteomes" id="UP000466794">
    <property type="component" value="Unassembled WGS sequence"/>
</dbReference>
<dbReference type="InterPro" id="IPR002195">
    <property type="entry name" value="Dihydroorotase_CS"/>
</dbReference>
<dbReference type="Gene3D" id="3.20.20.140">
    <property type="entry name" value="Metal-dependent hydrolases"/>
    <property type="match status" value="1"/>
</dbReference>
<feature type="binding site" evidence="6">
    <location>
        <position position="307"/>
    </location>
    <ligand>
        <name>substrate</name>
    </ligand>
</feature>
<feature type="binding site" evidence="6">
    <location>
        <begin position="321"/>
        <end position="322"/>
    </location>
    <ligand>
        <name>substrate</name>
    </ligand>
</feature>
<dbReference type="NCBIfam" id="NF006836">
    <property type="entry name" value="PRK09357.1-1"/>
    <property type="match status" value="1"/>
</dbReference>
<protein>
    <recommendedName>
        <fullName evidence="6">Dihydroorotase</fullName>
        <shortName evidence="6">DHOase</shortName>
        <ecNumber evidence="6">3.5.2.3</ecNumber>
    </recommendedName>
</protein>
<evidence type="ECO:0000259" key="7">
    <source>
        <dbReference type="Pfam" id="PF12890"/>
    </source>
</evidence>
<dbReference type="GO" id="GO:0008270">
    <property type="term" value="F:zinc ion binding"/>
    <property type="evidence" value="ECO:0007669"/>
    <property type="project" value="UniProtKB-UniRule"/>
</dbReference>
<proteinExistence type="inferred from homology"/>
<accession>A0A7K1UUP7</accession>
<dbReference type="GO" id="GO:0005737">
    <property type="term" value="C:cytoplasm"/>
    <property type="evidence" value="ECO:0007669"/>
    <property type="project" value="TreeGrafter"/>
</dbReference>
<feature type="binding site" evidence="6">
    <location>
        <position position="56"/>
    </location>
    <ligand>
        <name>Zn(2+)</name>
        <dbReference type="ChEBI" id="CHEBI:29105"/>
        <label>1</label>
    </ligand>
</feature>
<feature type="binding site" evidence="6">
    <location>
        <begin position="58"/>
        <end position="60"/>
    </location>
    <ligand>
        <name>substrate</name>
    </ligand>
</feature>
<dbReference type="EMBL" id="WRPP01000002">
    <property type="protein sequence ID" value="MVU77889.1"/>
    <property type="molecule type" value="Genomic_DNA"/>
</dbReference>
<dbReference type="EC" id="3.5.2.3" evidence="6"/>
<evidence type="ECO:0000313" key="8">
    <source>
        <dbReference type="EMBL" id="MVU77889.1"/>
    </source>
</evidence>
<feature type="binding site" evidence="6">
    <location>
        <position position="150"/>
    </location>
    <ligand>
        <name>Zn(2+)</name>
        <dbReference type="ChEBI" id="CHEBI:29105"/>
        <label>1</label>
    </ligand>
</feature>
<dbReference type="Gene3D" id="2.30.40.10">
    <property type="entry name" value="Urease, subunit C, domain 1"/>
    <property type="match status" value="1"/>
</dbReference>
<keyword evidence="6" id="KW-0862">Zinc</keyword>
<reference evidence="8 9" key="1">
    <citation type="submission" date="2019-12" db="EMBL/GenBank/DDBJ databases">
        <title>Nocardia sp. nov. ET3-3 isolated from soil.</title>
        <authorList>
            <person name="Kanchanasin P."/>
            <person name="Tanasupawat S."/>
            <person name="Yuki M."/>
            <person name="Kudo T."/>
        </authorList>
    </citation>
    <scope>NUCLEOTIDE SEQUENCE [LARGE SCALE GENOMIC DNA]</scope>
    <source>
        <strain evidence="8 9">ET3-3</strain>
    </source>
</reference>
<feature type="binding site" evidence="6">
    <location>
        <position position="276"/>
    </location>
    <ligand>
        <name>substrate</name>
    </ligand>
</feature>
<dbReference type="InterPro" id="IPR032466">
    <property type="entry name" value="Metal_Hydrolase"/>
</dbReference>
<feature type="active site" evidence="6">
    <location>
        <position position="303"/>
    </location>
</feature>
<comment type="similarity">
    <text evidence="2 6">Belongs to the metallo-dependent hydrolases superfamily. DHOase family. Class I DHOase subfamily.</text>
</comment>
<feature type="binding site" evidence="6">
    <location>
        <position position="150"/>
    </location>
    <ligand>
        <name>Zn(2+)</name>
        <dbReference type="ChEBI" id="CHEBI:29105"/>
        <label>2</label>
    </ligand>
</feature>
<dbReference type="SUPFAM" id="SSF51338">
    <property type="entry name" value="Composite domain of metallo-dependent hydrolases"/>
    <property type="match status" value="1"/>
</dbReference>
<comment type="catalytic activity">
    <reaction evidence="6">
        <text>(S)-dihydroorotate + H2O = N-carbamoyl-L-aspartate + H(+)</text>
        <dbReference type="Rhea" id="RHEA:24296"/>
        <dbReference type="ChEBI" id="CHEBI:15377"/>
        <dbReference type="ChEBI" id="CHEBI:15378"/>
        <dbReference type="ChEBI" id="CHEBI:30864"/>
        <dbReference type="ChEBI" id="CHEBI:32814"/>
        <dbReference type="EC" id="3.5.2.3"/>
    </reaction>
</comment>
<dbReference type="PANTHER" id="PTHR43668">
    <property type="entry name" value="ALLANTOINASE"/>
    <property type="match status" value="1"/>
</dbReference>
<evidence type="ECO:0000313" key="9">
    <source>
        <dbReference type="Proteomes" id="UP000466794"/>
    </source>
</evidence>
<feature type="domain" description="Dihydroorotase catalytic" evidence="7">
    <location>
        <begin position="45"/>
        <end position="233"/>
    </location>
</feature>
<dbReference type="NCBIfam" id="TIGR00857">
    <property type="entry name" value="pyrC_multi"/>
    <property type="match status" value="1"/>
</dbReference>
<keyword evidence="4 6" id="KW-0378">Hydrolase</keyword>